<keyword evidence="3" id="KW-1185">Reference proteome</keyword>
<dbReference type="PANTHER" id="PTHR14212">
    <property type="entry name" value="U4/U6-ASSOCIATED RNA SPLICING FACTOR-RELATED"/>
    <property type="match status" value="1"/>
</dbReference>
<evidence type="ECO:0000259" key="1">
    <source>
        <dbReference type="Pfam" id="PF08572"/>
    </source>
</evidence>
<dbReference type="AlphaFoldDB" id="A0AAV8QDK0"/>
<dbReference type="InterPro" id="IPR013881">
    <property type="entry name" value="Pre-mRNA_splic_Prp3_dom"/>
</dbReference>
<organism evidence="2 3">
    <name type="scientific">Ensete ventricosum</name>
    <name type="common">Abyssinian banana</name>
    <name type="synonym">Musa ensete</name>
    <dbReference type="NCBI Taxonomy" id="4639"/>
    <lineage>
        <taxon>Eukaryota</taxon>
        <taxon>Viridiplantae</taxon>
        <taxon>Streptophyta</taxon>
        <taxon>Embryophyta</taxon>
        <taxon>Tracheophyta</taxon>
        <taxon>Spermatophyta</taxon>
        <taxon>Magnoliopsida</taxon>
        <taxon>Liliopsida</taxon>
        <taxon>Zingiberales</taxon>
        <taxon>Musaceae</taxon>
        <taxon>Ensete</taxon>
    </lineage>
</organism>
<dbReference type="InterPro" id="IPR027104">
    <property type="entry name" value="Prp3"/>
</dbReference>
<feature type="domain" description="Pre-mRNA-splicing factor 3" evidence="1">
    <location>
        <begin position="2"/>
        <end position="59"/>
    </location>
</feature>
<dbReference type="Pfam" id="PF08572">
    <property type="entry name" value="PRP3"/>
    <property type="match status" value="1"/>
</dbReference>
<dbReference type="GO" id="GO:0000398">
    <property type="term" value="P:mRNA splicing, via spliceosome"/>
    <property type="evidence" value="ECO:0007669"/>
    <property type="project" value="InterPro"/>
</dbReference>
<comment type="caution">
    <text evidence="2">The sequence shown here is derived from an EMBL/GenBank/DDBJ whole genome shotgun (WGS) entry which is preliminary data.</text>
</comment>
<proteinExistence type="predicted"/>
<gene>
    <name evidence="2" type="ORF">OPV22_020153</name>
</gene>
<dbReference type="EMBL" id="JAQQAF010000006">
    <property type="protein sequence ID" value="KAJ8476426.1"/>
    <property type="molecule type" value="Genomic_DNA"/>
</dbReference>
<accession>A0AAV8QDK0</accession>
<evidence type="ECO:0000313" key="2">
    <source>
        <dbReference type="EMBL" id="KAJ8476426.1"/>
    </source>
</evidence>
<evidence type="ECO:0000313" key="3">
    <source>
        <dbReference type="Proteomes" id="UP001222027"/>
    </source>
</evidence>
<dbReference type="PANTHER" id="PTHR14212:SF0">
    <property type="entry name" value="U4_U6 SMALL NUCLEAR RIBONUCLEOPROTEIN PRP3"/>
    <property type="match status" value="1"/>
</dbReference>
<sequence length="172" mass="18858">MTRQGLLEALSLKVKMSNLMEVLASEATQDPSKLLMEICSGAAEREQAHVDRNIARKLTPAERCENKEKKLLDDPNSLENFVCVQDQGLISPPNTGCAVKLNEKVWKVDAEKGKTRLLQLATRKSLARIQIALLTAVLVWQDSAAKKVFVDAGFSTLLPSGYQLLGGTVPIQ</sequence>
<reference evidence="2 3" key="1">
    <citation type="submission" date="2022-12" db="EMBL/GenBank/DDBJ databases">
        <title>Chromosome-scale assembly of the Ensete ventricosum genome.</title>
        <authorList>
            <person name="Dussert Y."/>
            <person name="Stocks J."/>
            <person name="Wendawek A."/>
            <person name="Woldeyes F."/>
            <person name="Nichols R.A."/>
            <person name="Borrell J.S."/>
        </authorList>
    </citation>
    <scope>NUCLEOTIDE SEQUENCE [LARGE SCALE GENOMIC DNA]</scope>
    <source>
        <strain evidence="3">cv. Maze</strain>
        <tissue evidence="2">Seeds</tissue>
    </source>
</reference>
<dbReference type="GO" id="GO:0046540">
    <property type="term" value="C:U4/U6 x U5 tri-snRNP complex"/>
    <property type="evidence" value="ECO:0007669"/>
    <property type="project" value="InterPro"/>
</dbReference>
<name>A0AAV8QDK0_ENSVE</name>
<protein>
    <recommendedName>
        <fullName evidence="1">Pre-mRNA-splicing factor 3 domain-containing protein</fullName>
    </recommendedName>
</protein>
<dbReference type="Proteomes" id="UP001222027">
    <property type="component" value="Unassembled WGS sequence"/>
</dbReference>